<keyword evidence="2" id="KW-1185">Reference proteome</keyword>
<reference evidence="1 2" key="1">
    <citation type="submission" date="2018-06" db="EMBL/GenBank/DDBJ databases">
        <title>Genomic Encyclopedia of Type Strains, Phase IV (KMG-IV): sequencing the most valuable type-strain genomes for metagenomic binning, comparative biology and taxonomic classification.</title>
        <authorList>
            <person name="Goeker M."/>
        </authorList>
    </citation>
    <scope>NUCLEOTIDE SEQUENCE [LARGE SCALE GENOMIC DNA]</scope>
    <source>
        <strain evidence="1 2">DSM 25532</strain>
    </source>
</reference>
<proteinExistence type="predicted"/>
<sequence>MDLQLSNAVLTATFSNEIPNLVTGTIQLAGAQHVINVELQGNFLSDIAGCSLEIVNHVPKTDNALLAKLHRHQIGTVGEMTASRRITQTLRKSAPPASIVIAPPKGSLKNLLFFEWFNEQRQRVLIHAWHWNLRVSPPRWTLSRAQELAQIKAARLRRKEHLLTRGEG</sequence>
<gene>
    <name evidence="1" type="ORF">DES53_108162</name>
</gene>
<name>A0A366HF46_9BACT</name>
<dbReference type="AlphaFoldDB" id="A0A366HF46"/>
<accession>A0A366HF46</accession>
<evidence type="ECO:0000313" key="1">
    <source>
        <dbReference type="EMBL" id="RBP40455.1"/>
    </source>
</evidence>
<organism evidence="1 2">
    <name type="scientific">Roseimicrobium gellanilyticum</name>
    <dbReference type="NCBI Taxonomy" id="748857"/>
    <lineage>
        <taxon>Bacteria</taxon>
        <taxon>Pseudomonadati</taxon>
        <taxon>Verrucomicrobiota</taxon>
        <taxon>Verrucomicrobiia</taxon>
        <taxon>Verrucomicrobiales</taxon>
        <taxon>Verrucomicrobiaceae</taxon>
        <taxon>Roseimicrobium</taxon>
    </lineage>
</organism>
<protein>
    <submittedName>
        <fullName evidence="1">Uncharacterized protein</fullName>
    </submittedName>
</protein>
<comment type="caution">
    <text evidence="1">The sequence shown here is derived from an EMBL/GenBank/DDBJ whole genome shotgun (WGS) entry which is preliminary data.</text>
</comment>
<dbReference type="Proteomes" id="UP000253426">
    <property type="component" value="Unassembled WGS sequence"/>
</dbReference>
<evidence type="ECO:0000313" key="2">
    <source>
        <dbReference type="Proteomes" id="UP000253426"/>
    </source>
</evidence>
<dbReference type="EMBL" id="QNRR01000008">
    <property type="protein sequence ID" value="RBP40455.1"/>
    <property type="molecule type" value="Genomic_DNA"/>
</dbReference>